<sequence length="30" mass="3788">MWGHNWGHESKENKKIINRFNMIIYQMRLL</sequence>
<evidence type="ECO:0000313" key="2">
    <source>
        <dbReference type="Proteomes" id="UP000254821"/>
    </source>
</evidence>
<dbReference type="AlphaFoldDB" id="A0A377PRJ6"/>
<dbReference type="Proteomes" id="UP000254821">
    <property type="component" value="Unassembled WGS sequence"/>
</dbReference>
<gene>
    <name evidence="1" type="ORF">NCTC8105_04931</name>
</gene>
<organism evidence="1 2">
    <name type="scientific">Hafnia alvei</name>
    <dbReference type="NCBI Taxonomy" id="569"/>
    <lineage>
        <taxon>Bacteria</taxon>
        <taxon>Pseudomonadati</taxon>
        <taxon>Pseudomonadota</taxon>
        <taxon>Gammaproteobacteria</taxon>
        <taxon>Enterobacterales</taxon>
        <taxon>Hafniaceae</taxon>
        <taxon>Hafnia</taxon>
    </lineage>
</organism>
<name>A0A377PRJ6_HAFAL</name>
<proteinExistence type="predicted"/>
<accession>A0A377PRJ6</accession>
<reference evidence="1 2" key="1">
    <citation type="submission" date="2018-06" db="EMBL/GenBank/DDBJ databases">
        <authorList>
            <consortium name="Pathogen Informatics"/>
            <person name="Doyle S."/>
        </authorList>
    </citation>
    <scope>NUCLEOTIDE SEQUENCE [LARGE SCALE GENOMIC DNA]</scope>
    <source>
        <strain evidence="1 2">NCTC8105</strain>
    </source>
</reference>
<protein>
    <submittedName>
        <fullName evidence="1">Uncharacterized protein</fullName>
    </submittedName>
</protein>
<evidence type="ECO:0000313" key="1">
    <source>
        <dbReference type="EMBL" id="STQ82712.1"/>
    </source>
</evidence>
<dbReference type="EMBL" id="UGHP01000001">
    <property type="protein sequence ID" value="STQ82712.1"/>
    <property type="molecule type" value="Genomic_DNA"/>
</dbReference>